<dbReference type="InterPro" id="IPR019533">
    <property type="entry name" value="Peptidase_S26"/>
</dbReference>
<evidence type="ECO:0000313" key="2">
    <source>
        <dbReference type="EMBL" id="MBC9712404.1"/>
    </source>
</evidence>
<reference evidence="2 3" key="1">
    <citation type="submission" date="2020-08" db="EMBL/GenBank/DDBJ databases">
        <title>Genemic of Streptomyces polyaspartic.</title>
        <authorList>
            <person name="Liu W."/>
        </authorList>
    </citation>
    <scope>NUCLEOTIDE SEQUENCE [LARGE SCALE GENOMIC DNA]</scope>
    <source>
        <strain evidence="2 3">TRM66268-LWL</strain>
    </source>
</reference>
<dbReference type="CDD" id="cd06530">
    <property type="entry name" value="S26_SPase_I"/>
    <property type="match status" value="1"/>
</dbReference>
<accession>A0ABR7SBZ4</accession>
<proteinExistence type="predicted"/>
<dbReference type="Proteomes" id="UP000642284">
    <property type="component" value="Unassembled WGS sequence"/>
</dbReference>
<gene>
    <name evidence="2" type="ORF">H9Y04_07445</name>
</gene>
<sequence>MVPTLYDGDVVLVRRCRPADLSIGQVVVVEAPVPPAARPEWSWPDADEPPERRRWMVKRLAALPRQAWPASFDGRQGPVPDGGLAVLGDNTAASIDSRHMGAIPMARVLGVVVRRMPTSGRSAARSTLQDVSAK</sequence>
<name>A0ABR7SBZ4_9ACTN</name>
<keyword evidence="3" id="KW-1185">Reference proteome</keyword>
<evidence type="ECO:0000259" key="1">
    <source>
        <dbReference type="Pfam" id="PF10502"/>
    </source>
</evidence>
<comment type="caution">
    <text evidence="2">The sequence shown here is derived from an EMBL/GenBank/DDBJ whole genome shotgun (WGS) entry which is preliminary data.</text>
</comment>
<dbReference type="Pfam" id="PF10502">
    <property type="entry name" value="Peptidase_S26"/>
    <property type="match status" value="1"/>
</dbReference>
<organism evidence="2 3">
    <name type="scientific">Streptomyces polyasparticus</name>
    <dbReference type="NCBI Taxonomy" id="2767826"/>
    <lineage>
        <taxon>Bacteria</taxon>
        <taxon>Bacillati</taxon>
        <taxon>Actinomycetota</taxon>
        <taxon>Actinomycetes</taxon>
        <taxon>Kitasatosporales</taxon>
        <taxon>Streptomycetaceae</taxon>
        <taxon>Streptomyces</taxon>
    </lineage>
</organism>
<evidence type="ECO:0000313" key="3">
    <source>
        <dbReference type="Proteomes" id="UP000642284"/>
    </source>
</evidence>
<feature type="domain" description="Peptidase S26" evidence="1">
    <location>
        <begin position="77"/>
        <end position="113"/>
    </location>
</feature>
<dbReference type="SUPFAM" id="SSF51306">
    <property type="entry name" value="LexA/Signal peptidase"/>
    <property type="match status" value="1"/>
</dbReference>
<dbReference type="EMBL" id="JACTVJ010000004">
    <property type="protein sequence ID" value="MBC9712404.1"/>
    <property type="molecule type" value="Genomic_DNA"/>
</dbReference>
<protein>
    <submittedName>
        <fullName evidence="2">S26 family signal peptidase</fullName>
    </submittedName>
</protein>
<dbReference type="InterPro" id="IPR036286">
    <property type="entry name" value="LexA/Signal_pep-like_sf"/>
</dbReference>
<dbReference type="Gene3D" id="2.10.109.10">
    <property type="entry name" value="Umud Fragment, subunit A"/>
    <property type="match status" value="1"/>
</dbReference>